<dbReference type="AlphaFoldDB" id="A0A942TE31"/>
<dbReference type="PANTHER" id="PTHR30605">
    <property type="entry name" value="ANHYDRO-N-ACETYLMURAMIC ACID KINASE"/>
    <property type="match status" value="1"/>
</dbReference>
<dbReference type="EMBL" id="JAGYPG010000002">
    <property type="protein sequence ID" value="MBS4195998.1"/>
    <property type="molecule type" value="Genomic_DNA"/>
</dbReference>
<comment type="catalytic activity">
    <reaction evidence="1">
        <text>1,6-anhydro-N-acetyl-beta-muramate + ATP + H2O = N-acetyl-D-muramate 6-phosphate + ADP + H(+)</text>
        <dbReference type="Rhea" id="RHEA:24952"/>
        <dbReference type="ChEBI" id="CHEBI:15377"/>
        <dbReference type="ChEBI" id="CHEBI:15378"/>
        <dbReference type="ChEBI" id="CHEBI:30616"/>
        <dbReference type="ChEBI" id="CHEBI:58690"/>
        <dbReference type="ChEBI" id="CHEBI:58722"/>
        <dbReference type="ChEBI" id="CHEBI:456216"/>
        <dbReference type="EC" id="2.7.1.170"/>
    </reaction>
</comment>
<organism evidence="2 3">
    <name type="scientific">Lederbergia citri</name>
    <dbReference type="NCBI Taxonomy" id="2833580"/>
    <lineage>
        <taxon>Bacteria</taxon>
        <taxon>Bacillati</taxon>
        <taxon>Bacillota</taxon>
        <taxon>Bacilli</taxon>
        <taxon>Bacillales</taxon>
        <taxon>Bacillaceae</taxon>
        <taxon>Lederbergia</taxon>
    </lineage>
</organism>
<dbReference type="GO" id="GO:0009254">
    <property type="term" value="P:peptidoglycan turnover"/>
    <property type="evidence" value="ECO:0007669"/>
    <property type="project" value="UniProtKB-UniRule"/>
</dbReference>
<keyword evidence="1 2" id="KW-0808">Transferase</keyword>
<dbReference type="Gene3D" id="3.30.420.40">
    <property type="match status" value="2"/>
</dbReference>
<dbReference type="HAMAP" id="MF_01270">
    <property type="entry name" value="AnhMurNAc_kinase"/>
    <property type="match status" value="1"/>
</dbReference>
<dbReference type="InterPro" id="IPR043129">
    <property type="entry name" value="ATPase_NBD"/>
</dbReference>
<dbReference type="NCBIfam" id="NF007142">
    <property type="entry name" value="PRK09585.2-1"/>
    <property type="match status" value="1"/>
</dbReference>
<evidence type="ECO:0000256" key="1">
    <source>
        <dbReference type="HAMAP-Rule" id="MF_01270"/>
    </source>
</evidence>
<keyword evidence="1" id="KW-0067">ATP-binding</keyword>
<evidence type="ECO:0000313" key="2">
    <source>
        <dbReference type="EMBL" id="MBS4195998.1"/>
    </source>
</evidence>
<evidence type="ECO:0000313" key="3">
    <source>
        <dbReference type="Proteomes" id="UP000681414"/>
    </source>
</evidence>
<keyword evidence="3" id="KW-1185">Reference proteome</keyword>
<dbReference type="SUPFAM" id="SSF53067">
    <property type="entry name" value="Actin-like ATPase domain"/>
    <property type="match status" value="1"/>
</dbReference>
<keyword evidence="1" id="KW-0547">Nucleotide-binding</keyword>
<protein>
    <recommendedName>
        <fullName evidence="1">Anhydro-N-acetylmuramic acid kinase</fullName>
        <ecNumber evidence="1">2.7.1.170</ecNumber>
    </recommendedName>
    <alternativeName>
        <fullName evidence="1">AnhMurNAc kinase</fullName>
    </alternativeName>
</protein>
<keyword evidence="1" id="KW-0119">Carbohydrate metabolism</keyword>
<comment type="pathway">
    <text evidence="1">Amino-sugar metabolism; 1,6-anhydro-N-acetylmuramate degradation.</text>
</comment>
<comment type="caution">
    <text evidence="2">The sequence shown here is derived from an EMBL/GenBank/DDBJ whole genome shotgun (WGS) entry which is preliminary data.</text>
</comment>
<proteinExistence type="inferred from homology"/>
<dbReference type="InterPro" id="IPR005338">
    <property type="entry name" value="Anhydro_N_Ac-Mur_kinase"/>
</dbReference>
<accession>A0A942TE31</accession>
<comment type="similarity">
    <text evidence="1">Belongs to the anhydro-N-acetylmuramic acid kinase family.</text>
</comment>
<dbReference type="GO" id="GO:0006040">
    <property type="term" value="P:amino sugar metabolic process"/>
    <property type="evidence" value="ECO:0007669"/>
    <property type="project" value="InterPro"/>
</dbReference>
<name>A0A942TE31_9BACI</name>
<sequence length="390" mass="41932">MEKLAVGLMSGTSVDGIDAALVRLRGFGLNTKVDLLEFTTLPFAADVAREILQCMDVKDSNSALVCSLNFKLGYLFADAVKAVCKKSNVSLRDIDFIASHGQTIYHIPKQDGSLVKSTLQIGEPAIIAYEIGTTVMSNFRSMDMAAGGEGAPLVPYADYLLYRSNSKGRALQNIGGIGNVTVIPKQATLDDIVAFDTGPGNMVIDELCKILKGEPFDQDGIWASKGNVHKDIAQSWLNIDFFKMTPPKSTGRELFGSQFTKQILQTYGHLPTDDLIATATYFTALSITDSYKQFIFPKTEVDEMIVGGGGGYNKTLLQMIREIMPNITVLTQEDIGFSSEAKEAIAFAILGNETMNGESANVPKATGAKRAVILGSITLPPNGGKFGGSL</sequence>
<feature type="binding site" evidence="1">
    <location>
        <begin position="11"/>
        <end position="18"/>
    </location>
    <ligand>
        <name>ATP</name>
        <dbReference type="ChEBI" id="CHEBI:30616"/>
    </ligand>
</feature>
<dbReference type="Proteomes" id="UP000681414">
    <property type="component" value="Unassembled WGS sequence"/>
</dbReference>
<dbReference type="NCBIfam" id="NF007148">
    <property type="entry name" value="PRK09585.3-2"/>
    <property type="match status" value="1"/>
</dbReference>
<reference evidence="2 3" key="1">
    <citation type="submission" date="2021-05" db="EMBL/GenBank/DDBJ databases">
        <title>Novel Bacillus species.</title>
        <authorList>
            <person name="Liu G."/>
        </authorList>
    </citation>
    <scope>NUCLEOTIDE SEQUENCE [LARGE SCALE GENOMIC DNA]</scope>
    <source>
        <strain evidence="3">FJAT-49780</strain>
    </source>
</reference>
<comment type="pathway">
    <text evidence="1">Cell wall biogenesis; peptidoglycan recycling.</text>
</comment>
<keyword evidence="1 2" id="KW-0418">Kinase</keyword>
<dbReference type="PANTHER" id="PTHR30605:SF0">
    <property type="entry name" value="ANHYDRO-N-ACETYLMURAMIC ACID KINASE"/>
    <property type="match status" value="1"/>
</dbReference>
<dbReference type="EC" id="2.7.1.170" evidence="1"/>
<comment type="function">
    <text evidence="1">Catalyzes the specific phosphorylation of 1,6-anhydro-N-acetylmuramic acid (anhMurNAc) with the simultaneous cleavage of the 1,6-anhydro ring, generating MurNAc-6-P. Is required for the utilization of anhMurNAc either imported from the medium or derived from its own cell wall murein, and thus plays a role in cell wall recycling.</text>
</comment>
<dbReference type="RefSeq" id="WP_213125165.1">
    <property type="nucleotide sequence ID" value="NZ_JAGYPG010000002.1"/>
</dbReference>
<dbReference type="Pfam" id="PF03702">
    <property type="entry name" value="AnmK"/>
    <property type="match status" value="1"/>
</dbReference>
<dbReference type="CDD" id="cd24050">
    <property type="entry name" value="ASKHA_NBD_ANMK"/>
    <property type="match status" value="1"/>
</dbReference>
<dbReference type="GO" id="GO:0097175">
    <property type="term" value="P:1,6-anhydro-N-acetyl-beta-muramic acid catabolic process"/>
    <property type="evidence" value="ECO:0007669"/>
    <property type="project" value="UniProtKB-UniRule"/>
</dbReference>
<dbReference type="GO" id="GO:0005524">
    <property type="term" value="F:ATP binding"/>
    <property type="evidence" value="ECO:0007669"/>
    <property type="project" value="UniProtKB-UniRule"/>
</dbReference>
<dbReference type="GO" id="GO:0016773">
    <property type="term" value="F:phosphotransferase activity, alcohol group as acceptor"/>
    <property type="evidence" value="ECO:0007669"/>
    <property type="project" value="UniProtKB-UniRule"/>
</dbReference>
<dbReference type="GO" id="GO:0016301">
    <property type="term" value="F:kinase activity"/>
    <property type="evidence" value="ECO:0007669"/>
    <property type="project" value="UniProtKB-KW"/>
</dbReference>
<gene>
    <name evidence="1" type="primary">anmK</name>
    <name evidence="2" type="ORF">KHA97_13105</name>
</gene>